<dbReference type="EMBL" id="CP014639">
    <property type="protein sequence ID" value="ANH79096.1"/>
    <property type="molecule type" value="Genomic_DNA"/>
</dbReference>
<evidence type="ECO:0000313" key="3">
    <source>
        <dbReference type="Proteomes" id="UP000078162"/>
    </source>
</evidence>
<dbReference type="PATRIC" id="fig|1806891.3.peg.918"/>
<dbReference type="Pfam" id="PF07146">
    <property type="entry name" value="DUF1389"/>
    <property type="match status" value="1"/>
</dbReference>
<proteinExistence type="predicted"/>
<keyword evidence="1" id="KW-0472">Membrane</keyword>
<name>A0A1A9HYT8_9CHLA</name>
<protein>
    <submittedName>
        <fullName evidence="2">Uncharacterized protein</fullName>
    </submittedName>
</protein>
<sequence>MSLSNISPIQRNQDSCSCMPCSLSVQIAFQIAIVTILLIGVALALILLTFPISYIVGGILGALALVVLIVTVMLIIAKEKKLPPVSTVIPQDFLRVIRDVYSHCIASFVEDQKLTISELRAFIDVLRMQVSLVEKLAALPEVTRNKVHSFGLENLQEVLENYQWADLESTILQHCPLHWLYKFVTLGDLEICHREGLTKKDFGYFWLGPLGQALKRVTIFSPAIPGILKELTYEEKKCLERHARTATWDDKNVKTIINRLIDACQKHVSEIEESQRECAHHPFKLEYTAELLHSKLLLLCLHGYSTAQYDLILNTSPQFWHWLCCLDTRDRNRDQSPSTLFGICALGGLLCALGVLDESSSKYNVSLDLMVLDTIEKALKEHQPTIFPAQGEGELLLDFCCQYSSVLAQAIQSGKPTQHLLKVEGVFPSYSVNFITGARRRQSLAKAIQET</sequence>
<keyword evidence="3" id="KW-1185">Reference proteome</keyword>
<evidence type="ECO:0000256" key="1">
    <source>
        <dbReference type="SAM" id="Phobius"/>
    </source>
</evidence>
<organism evidence="2 3">
    <name type="scientific">Candidatus Chlamydia sanziniae</name>
    <dbReference type="NCBI Taxonomy" id="1806891"/>
    <lineage>
        <taxon>Bacteria</taxon>
        <taxon>Pseudomonadati</taxon>
        <taxon>Chlamydiota</taxon>
        <taxon>Chlamydiia</taxon>
        <taxon>Chlamydiales</taxon>
        <taxon>Chlamydiaceae</taxon>
        <taxon>Chlamydia/Chlamydophila group</taxon>
        <taxon>Chlamydia</taxon>
    </lineage>
</organism>
<dbReference type="AlphaFoldDB" id="A0A1A9HYT8"/>
<dbReference type="OrthoDB" id="17520at2"/>
<keyword evidence="1" id="KW-0812">Transmembrane</keyword>
<dbReference type="InterPro" id="IPR010792">
    <property type="entry name" value="DUF1389"/>
</dbReference>
<feature type="transmembrane region" description="Helical" evidence="1">
    <location>
        <begin position="54"/>
        <end position="77"/>
    </location>
</feature>
<evidence type="ECO:0000313" key="2">
    <source>
        <dbReference type="EMBL" id="ANH79096.1"/>
    </source>
</evidence>
<dbReference type="KEGG" id="csaz:Cs308_0926"/>
<accession>A0A1A9HYT8</accession>
<feature type="transmembrane region" description="Helical" evidence="1">
    <location>
        <begin position="27"/>
        <end position="48"/>
    </location>
</feature>
<dbReference type="Proteomes" id="UP000078162">
    <property type="component" value="Chromosome"/>
</dbReference>
<gene>
    <name evidence="2" type="ORF">Cs308_0926</name>
</gene>
<keyword evidence="1" id="KW-1133">Transmembrane helix</keyword>
<dbReference type="RefSeq" id="WP_066483073.1">
    <property type="nucleotide sequence ID" value="NZ_CP014639.1"/>
</dbReference>
<reference evidence="2 3" key="1">
    <citation type="submission" date="2016-03" db="EMBL/GenBank/DDBJ databases">
        <title>Culture-independent genomics supports pathogen discovery for uncultivable bacteria within the genus Chlamydia.</title>
        <authorList>
            <person name="Taylor-Brown A."/>
            <person name="Bachmann N.L."/>
            <person name="Borel N."/>
            <person name="Polkinghorne A."/>
        </authorList>
    </citation>
    <scope>NUCLEOTIDE SEQUENCE [LARGE SCALE GENOMIC DNA]</scope>
    <source>
        <strain evidence="2 3">2742-308</strain>
    </source>
</reference>